<comment type="catalytic activity">
    <reaction evidence="20">
        <text>L-alanyl-L-lysine(out) = L-alanyl-L-lysine(in)</text>
        <dbReference type="Rhea" id="RHEA:79415"/>
        <dbReference type="ChEBI" id="CHEBI:192470"/>
    </reaction>
</comment>
<comment type="catalytic activity">
    <reaction evidence="15">
        <text>L-aspartyl-L-lysine(out) = L-aspartyl-L-lysine(in)</text>
        <dbReference type="Rhea" id="RHEA:79411"/>
        <dbReference type="ChEBI" id="CHEBI:229953"/>
    </reaction>
</comment>
<dbReference type="EMBL" id="JBHSLN010000025">
    <property type="protein sequence ID" value="MFC5298235.1"/>
    <property type="molecule type" value="Genomic_DNA"/>
</dbReference>
<dbReference type="Pfam" id="PF07690">
    <property type="entry name" value="MFS_1"/>
    <property type="match status" value="1"/>
</dbReference>
<dbReference type="InterPro" id="IPR036259">
    <property type="entry name" value="MFS_trans_sf"/>
</dbReference>
<feature type="transmembrane region" description="Helical" evidence="26">
    <location>
        <begin position="255"/>
        <end position="275"/>
    </location>
</feature>
<evidence type="ECO:0000256" key="26">
    <source>
        <dbReference type="SAM" id="Phobius"/>
    </source>
</evidence>
<evidence type="ECO:0000256" key="5">
    <source>
        <dbReference type="ARBA" id="ARBA00022692"/>
    </source>
</evidence>
<dbReference type="PANTHER" id="PTHR23512:SF3">
    <property type="entry name" value="MAJOR FACILITATOR SUPERFAMILY DOMAIN-CONTAINING PROTEIN 1"/>
    <property type="match status" value="1"/>
</dbReference>
<evidence type="ECO:0000256" key="16">
    <source>
        <dbReference type="ARBA" id="ARBA00044899"/>
    </source>
</evidence>
<evidence type="ECO:0000256" key="9">
    <source>
        <dbReference type="ARBA" id="ARBA00044876"/>
    </source>
</evidence>
<feature type="transmembrane region" description="Helical" evidence="26">
    <location>
        <begin position="79"/>
        <end position="98"/>
    </location>
</feature>
<dbReference type="SUPFAM" id="SSF103473">
    <property type="entry name" value="MFS general substrate transporter"/>
    <property type="match status" value="1"/>
</dbReference>
<keyword evidence="7 26" id="KW-0472">Membrane</keyword>
<keyword evidence="8" id="KW-0458">Lysosome</keyword>
<evidence type="ECO:0000256" key="6">
    <source>
        <dbReference type="ARBA" id="ARBA00022989"/>
    </source>
</evidence>
<dbReference type="PROSITE" id="PS50850">
    <property type="entry name" value="MFS"/>
    <property type="match status" value="1"/>
</dbReference>
<comment type="caution">
    <text evidence="28">The sequence shown here is derived from an EMBL/GenBank/DDBJ whole genome shotgun (WGS) entry which is preliminary data.</text>
</comment>
<name>A0ABW0FK14_9MICO</name>
<feature type="transmembrane region" description="Helical" evidence="26">
    <location>
        <begin position="167"/>
        <end position="187"/>
    </location>
</feature>
<accession>A0ABW0FK14</accession>
<comment type="catalytic activity">
    <reaction evidence="17">
        <text>L-lysyl-L-lysine(out) = L-lysyl-L-lysine(in)</text>
        <dbReference type="Rhea" id="RHEA:79403"/>
        <dbReference type="ChEBI" id="CHEBI:229956"/>
    </reaction>
</comment>
<dbReference type="Gene3D" id="1.20.1250.20">
    <property type="entry name" value="MFS general substrate transporter like domains"/>
    <property type="match status" value="2"/>
</dbReference>
<comment type="subunit">
    <text evidence="25">Homodimer. Interacts with lysosomal protein GLMP (via lumenal domain); the interaction starts while both proteins are still in the endoplasmic reticulum and is required for stabilization of MFSD1 in lysosomes but has no direct effect on its targeting to lysosomes or transporter activity.</text>
</comment>
<feature type="transmembrane region" description="Helical" evidence="26">
    <location>
        <begin position="137"/>
        <end position="161"/>
    </location>
</feature>
<dbReference type="InterPro" id="IPR020846">
    <property type="entry name" value="MFS_dom"/>
</dbReference>
<evidence type="ECO:0000256" key="11">
    <source>
        <dbReference type="ARBA" id="ARBA00044881"/>
    </source>
</evidence>
<feature type="transmembrane region" description="Helical" evidence="26">
    <location>
        <begin position="104"/>
        <end position="125"/>
    </location>
</feature>
<evidence type="ECO:0000256" key="25">
    <source>
        <dbReference type="ARBA" id="ARBA00046376"/>
    </source>
</evidence>
<comment type="catalytic activity">
    <reaction evidence="9">
        <text>L-lysyl-L-alanine(out) = L-lysyl-L-alanine(in)</text>
        <dbReference type="Rhea" id="RHEA:79399"/>
        <dbReference type="ChEBI" id="CHEBI:229954"/>
    </reaction>
</comment>
<sequence length="417" mass="43262">MHDAPRLTRAHLIWAVGVFAYLCAVSGRASFGVASVEASARFGVDGAVLSLFGVVQLGTYAAAQIPAGVLLDRIGPRRMMVLGAVTMAAGQVLLALATDVPTALIARLLTGVGDAATLISMVRLIATWFPTGQVPLFTQLATMIGQFGQAVAAVPFLALLVSAGWTAAWSSLAFLLLLSVLLVIAVVRDEPPGEPDAAPPAPIRPAQLLRDVFTSRAAWSGFFLHALTLASVNAFLFLWGVPYLTNGHGLSPAEVGALLTVNVVIMVAIGPLIGVLTGRFPRHRARLGWIAGAILSIVWVGTLLAPGPLTAWQLMPLIIALAVGSATCSVGFDLARTGVPRRAIGTATGMVNIGGYSFSLLSVLLVGVLLDLLAPDGAASLDDYRLALSSMGVLMGAAALGLLLTTRRRADDQPARS</sequence>
<evidence type="ECO:0000256" key="1">
    <source>
        <dbReference type="ARBA" id="ARBA00004155"/>
    </source>
</evidence>
<evidence type="ECO:0000256" key="2">
    <source>
        <dbReference type="ARBA" id="ARBA00004651"/>
    </source>
</evidence>
<dbReference type="GeneID" id="303296224"/>
<feature type="transmembrane region" description="Helical" evidence="26">
    <location>
        <begin position="311"/>
        <end position="332"/>
    </location>
</feature>
<evidence type="ECO:0000256" key="8">
    <source>
        <dbReference type="ARBA" id="ARBA00023228"/>
    </source>
</evidence>
<feature type="transmembrane region" description="Helical" evidence="26">
    <location>
        <begin position="12"/>
        <end position="34"/>
    </location>
</feature>
<comment type="catalytic activity">
    <reaction evidence="13">
        <text>L-lysyl-L-alpha-amino acid(out) = L-lysyl-L-alpha-amino acid(in)</text>
        <dbReference type="Rhea" id="RHEA:79387"/>
        <dbReference type="ChEBI" id="CHEBI:229965"/>
    </reaction>
</comment>
<comment type="catalytic activity">
    <reaction evidence="21">
        <text>L-lysyl-glycine(out) = L-lysyl-glycine(in)</text>
        <dbReference type="Rhea" id="RHEA:79407"/>
        <dbReference type="ChEBI" id="CHEBI:191202"/>
    </reaction>
</comment>
<evidence type="ECO:0000256" key="3">
    <source>
        <dbReference type="ARBA" id="ARBA00008335"/>
    </source>
</evidence>
<dbReference type="RefSeq" id="WP_343922523.1">
    <property type="nucleotide sequence ID" value="NZ_BAAAIR010000016.1"/>
</dbReference>
<evidence type="ECO:0000256" key="13">
    <source>
        <dbReference type="ARBA" id="ARBA00044891"/>
    </source>
</evidence>
<comment type="catalytic activity">
    <reaction evidence="14">
        <text>L-alpha-aminoacyl-L-lysine(out) = L-alpha-aminoacyl-L-lysine(in)</text>
        <dbReference type="Rhea" id="RHEA:79383"/>
        <dbReference type="ChEBI" id="CHEBI:229966"/>
    </reaction>
</comment>
<evidence type="ECO:0000256" key="12">
    <source>
        <dbReference type="ARBA" id="ARBA00044884"/>
    </source>
</evidence>
<keyword evidence="4" id="KW-0813">Transport</keyword>
<evidence type="ECO:0000256" key="18">
    <source>
        <dbReference type="ARBA" id="ARBA00044903"/>
    </source>
</evidence>
<comment type="similarity">
    <text evidence="3">Belongs to the major facilitator superfamily.</text>
</comment>
<evidence type="ECO:0000259" key="27">
    <source>
        <dbReference type="PROSITE" id="PS50850"/>
    </source>
</evidence>
<feature type="transmembrane region" description="Helical" evidence="26">
    <location>
        <begin position="353"/>
        <end position="374"/>
    </location>
</feature>
<evidence type="ECO:0000256" key="20">
    <source>
        <dbReference type="ARBA" id="ARBA00044919"/>
    </source>
</evidence>
<protein>
    <recommendedName>
        <fullName evidence="22">Lysosomal dipeptide transporter MFSD1</fullName>
    </recommendedName>
    <alternativeName>
        <fullName evidence="23">Major facilitator superfamily domain-containing protein 1</fullName>
    </alternativeName>
</protein>
<feature type="transmembrane region" description="Helical" evidence="26">
    <location>
        <begin position="46"/>
        <end position="67"/>
    </location>
</feature>
<comment type="catalytic activity">
    <reaction evidence="19">
        <text>L-histidyl-L-alpha-amino acid(out) = L-histidyl-L-alpha-amino acid(in)</text>
        <dbReference type="Rhea" id="RHEA:79379"/>
        <dbReference type="ChEBI" id="CHEBI:229964"/>
    </reaction>
</comment>
<dbReference type="CDD" id="cd06174">
    <property type="entry name" value="MFS"/>
    <property type="match status" value="1"/>
</dbReference>
<dbReference type="InterPro" id="IPR011701">
    <property type="entry name" value="MFS"/>
</dbReference>
<keyword evidence="6 26" id="KW-1133">Transmembrane helix</keyword>
<evidence type="ECO:0000256" key="14">
    <source>
        <dbReference type="ARBA" id="ARBA00044893"/>
    </source>
</evidence>
<evidence type="ECO:0000256" key="22">
    <source>
        <dbReference type="ARBA" id="ARBA00044985"/>
    </source>
</evidence>
<comment type="function">
    <text evidence="24">Lysosomal dipeptide uniporter that selectively exports lysine, arginine or histidine-containing dipeptides with a net positive charge from the lysosome lumen into the cytosol. Could play a role in a specific type of protein O-glycosylation indirectly regulating macrophages migration and tissue invasion. Also essential for liver homeostasis.</text>
</comment>
<evidence type="ECO:0000256" key="4">
    <source>
        <dbReference type="ARBA" id="ARBA00022448"/>
    </source>
</evidence>
<reference evidence="29" key="1">
    <citation type="journal article" date="2019" name="Int. J. Syst. Evol. Microbiol.">
        <title>The Global Catalogue of Microorganisms (GCM) 10K type strain sequencing project: providing services to taxonomists for standard genome sequencing and annotation.</title>
        <authorList>
            <consortium name="The Broad Institute Genomics Platform"/>
            <consortium name="The Broad Institute Genome Sequencing Center for Infectious Disease"/>
            <person name="Wu L."/>
            <person name="Ma J."/>
        </authorList>
    </citation>
    <scope>NUCLEOTIDE SEQUENCE [LARGE SCALE GENOMIC DNA]</scope>
    <source>
        <strain evidence="29">CGMCC 1.16455</strain>
    </source>
</reference>
<comment type="subcellular location">
    <subcellularLocation>
        <location evidence="2">Cell membrane</location>
        <topology evidence="2">Multi-pass membrane protein</topology>
    </subcellularLocation>
    <subcellularLocation>
        <location evidence="1">Lysosome membrane</location>
        <topology evidence="1">Multi-pass membrane protein</topology>
    </subcellularLocation>
</comment>
<evidence type="ECO:0000256" key="23">
    <source>
        <dbReference type="ARBA" id="ARBA00045018"/>
    </source>
</evidence>
<dbReference type="PANTHER" id="PTHR23512">
    <property type="entry name" value="MAJOR FACILITATOR SUPERFAMILY DOMAIN-CONTAINING PROTEIN 1"/>
    <property type="match status" value="1"/>
</dbReference>
<evidence type="ECO:0000256" key="19">
    <source>
        <dbReference type="ARBA" id="ARBA00044912"/>
    </source>
</evidence>
<evidence type="ECO:0000313" key="28">
    <source>
        <dbReference type="EMBL" id="MFC5298235.1"/>
    </source>
</evidence>
<gene>
    <name evidence="28" type="ORF">ACFPK8_11990</name>
</gene>
<evidence type="ECO:0000256" key="21">
    <source>
        <dbReference type="ARBA" id="ARBA00044924"/>
    </source>
</evidence>
<comment type="catalytic activity">
    <reaction evidence="10">
        <text>L-histidyl-glycine(out) = L-histidyl-glycine(in)</text>
        <dbReference type="Rhea" id="RHEA:79395"/>
        <dbReference type="ChEBI" id="CHEBI:229957"/>
    </reaction>
</comment>
<feature type="domain" description="Major facilitator superfamily (MFS) profile" evidence="27">
    <location>
        <begin position="12"/>
        <end position="413"/>
    </location>
</feature>
<evidence type="ECO:0000256" key="7">
    <source>
        <dbReference type="ARBA" id="ARBA00023136"/>
    </source>
</evidence>
<comment type="catalytic activity">
    <reaction evidence="18">
        <text>L-arginyl-glycine(out) = L-arginyl-glycine(in)</text>
        <dbReference type="Rhea" id="RHEA:79391"/>
        <dbReference type="ChEBI" id="CHEBI:229955"/>
    </reaction>
</comment>
<organism evidence="28 29">
    <name type="scientific">Brachybacterium tyrofermentans</name>
    <dbReference type="NCBI Taxonomy" id="47848"/>
    <lineage>
        <taxon>Bacteria</taxon>
        <taxon>Bacillati</taxon>
        <taxon>Actinomycetota</taxon>
        <taxon>Actinomycetes</taxon>
        <taxon>Micrococcales</taxon>
        <taxon>Dermabacteraceae</taxon>
        <taxon>Brachybacterium</taxon>
    </lineage>
</organism>
<feature type="transmembrane region" description="Helical" evidence="26">
    <location>
        <begin position="287"/>
        <end position="305"/>
    </location>
</feature>
<dbReference type="InterPro" id="IPR052187">
    <property type="entry name" value="MFSD1"/>
</dbReference>
<feature type="transmembrane region" description="Helical" evidence="26">
    <location>
        <begin position="386"/>
        <end position="406"/>
    </location>
</feature>
<proteinExistence type="inferred from homology"/>
<keyword evidence="29" id="KW-1185">Reference proteome</keyword>
<keyword evidence="5 26" id="KW-0812">Transmembrane</keyword>
<comment type="catalytic activity">
    <reaction evidence="16">
        <text>L-arginyl-L-alpha-amino acid(out) = L-arginyl-L-alpha-amino acid(in)</text>
        <dbReference type="Rhea" id="RHEA:79371"/>
        <dbReference type="ChEBI" id="CHEBI:84315"/>
    </reaction>
</comment>
<evidence type="ECO:0000256" key="10">
    <source>
        <dbReference type="ARBA" id="ARBA00044878"/>
    </source>
</evidence>
<comment type="catalytic activity">
    <reaction evidence="11">
        <text>L-alpha-aminoacyl-L-arginine(out) = L-alpha-aminoacyl-L-arginine(in)</text>
        <dbReference type="Rhea" id="RHEA:79367"/>
        <dbReference type="ChEBI" id="CHEBI:229968"/>
    </reaction>
</comment>
<comment type="catalytic activity">
    <reaction evidence="12">
        <text>L-alpha-aminoacyl-L-histidine(out) = L-alpha-aminoacyl-L-histidine(in)</text>
        <dbReference type="Rhea" id="RHEA:79375"/>
        <dbReference type="ChEBI" id="CHEBI:229967"/>
    </reaction>
</comment>
<dbReference type="Proteomes" id="UP001595937">
    <property type="component" value="Unassembled WGS sequence"/>
</dbReference>
<evidence type="ECO:0000256" key="15">
    <source>
        <dbReference type="ARBA" id="ARBA00044898"/>
    </source>
</evidence>
<feature type="transmembrane region" description="Helical" evidence="26">
    <location>
        <begin position="222"/>
        <end position="243"/>
    </location>
</feature>
<evidence type="ECO:0000313" key="29">
    <source>
        <dbReference type="Proteomes" id="UP001595937"/>
    </source>
</evidence>
<evidence type="ECO:0000256" key="17">
    <source>
        <dbReference type="ARBA" id="ARBA00044900"/>
    </source>
</evidence>
<evidence type="ECO:0000256" key="24">
    <source>
        <dbReference type="ARBA" id="ARBA00045709"/>
    </source>
</evidence>